<dbReference type="Proteomes" id="UP000765509">
    <property type="component" value="Unassembled WGS sequence"/>
</dbReference>
<evidence type="ECO:0000313" key="2">
    <source>
        <dbReference type="Proteomes" id="UP000765509"/>
    </source>
</evidence>
<keyword evidence="2" id="KW-1185">Reference proteome</keyword>
<organism evidence="1 2">
    <name type="scientific">Austropuccinia psidii MF-1</name>
    <dbReference type="NCBI Taxonomy" id="1389203"/>
    <lineage>
        <taxon>Eukaryota</taxon>
        <taxon>Fungi</taxon>
        <taxon>Dikarya</taxon>
        <taxon>Basidiomycota</taxon>
        <taxon>Pucciniomycotina</taxon>
        <taxon>Pucciniomycetes</taxon>
        <taxon>Pucciniales</taxon>
        <taxon>Sphaerophragmiaceae</taxon>
        <taxon>Austropuccinia</taxon>
    </lineage>
</organism>
<comment type="caution">
    <text evidence="1">The sequence shown here is derived from an EMBL/GenBank/DDBJ whole genome shotgun (WGS) entry which is preliminary data.</text>
</comment>
<name>A0A9Q3CEJ1_9BASI</name>
<dbReference type="EMBL" id="AVOT02007388">
    <property type="protein sequence ID" value="MBW0483794.1"/>
    <property type="molecule type" value="Genomic_DNA"/>
</dbReference>
<dbReference type="AlphaFoldDB" id="A0A9Q3CEJ1"/>
<protein>
    <submittedName>
        <fullName evidence="1">Uncharacterized protein</fullName>
    </submittedName>
</protein>
<accession>A0A9Q3CEJ1</accession>
<dbReference type="OrthoDB" id="2504905at2759"/>
<proteinExistence type="predicted"/>
<reference evidence="1" key="1">
    <citation type="submission" date="2021-03" db="EMBL/GenBank/DDBJ databases">
        <title>Draft genome sequence of rust myrtle Austropuccinia psidii MF-1, a brazilian biotype.</title>
        <authorList>
            <person name="Quecine M.C."/>
            <person name="Pachon D.M.R."/>
            <person name="Bonatelli M.L."/>
            <person name="Correr F.H."/>
            <person name="Franceschini L.M."/>
            <person name="Leite T.F."/>
            <person name="Margarido G.R.A."/>
            <person name="Almeida C.A."/>
            <person name="Ferrarezi J.A."/>
            <person name="Labate C.A."/>
        </authorList>
    </citation>
    <scope>NUCLEOTIDE SEQUENCE</scope>
    <source>
        <strain evidence="1">MF-1</strain>
    </source>
</reference>
<gene>
    <name evidence="1" type="ORF">O181_023509</name>
</gene>
<sequence>MDTEGEAMSKQSIVKLNQQNWIWWRQQLKYAFLYKGYDNLFNAKWTKTNKSTPKFIKANAFGMSTLLSTVSEEFQPVLLQKEYFLKSLEALSEACGQTSMVTLCQRLFDLVNLTYNTNTSLANHAYKFTDLFWSFQNCAVGNTFQMDIGEGAAAAILLMSIGQDSSLTGVVQTLYYATPFNLEQITSRLLIEDSHGTKKIPDSTLYLRATPTCFNQGANLEEKFKVFLNKYMKEYFANSHSANQAEEEIHDNKTTEELTEDDDGFYVQEDAHDQLQLMSISSKNNTELIHDSGAS</sequence>
<evidence type="ECO:0000313" key="1">
    <source>
        <dbReference type="EMBL" id="MBW0483794.1"/>
    </source>
</evidence>